<keyword evidence="3" id="KW-0723">Serine/threonine-protein kinase</keyword>
<keyword evidence="10" id="KW-1133">Transmembrane helix</keyword>
<keyword evidence="13" id="KW-1185">Reference proteome</keyword>
<name>A0A2P5B659_TREOI</name>
<dbReference type="Gene3D" id="1.10.510.10">
    <property type="entry name" value="Transferase(Phosphotransferase) domain 1"/>
    <property type="match status" value="1"/>
</dbReference>
<dbReference type="InterPro" id="IPR011009">
    <property type="entry name" value="Kinase-like_dom_sf"/>
</dbReference>
<keyword evidence="4" id="KW-0808">Transferase</keyword>
<evidence type="ECO:0000256" key="7">
    <source>
        <dbReference type="ARBA" id="ARBA00022840"/>
    </source>
</evidence>
<keyword evidence="10" id="KW-0472">Membrane</keyword>
<feature type="transmembrane region" description="Helical" evidence="10">
    <location>
        <begin position="20"/>
        <end position="45"/>
    </location>
</feature>
<dbReference type="InterPro" id="IPR000719">
    <property type="entry name" value="Prot_kinase_dom"/>
</dbReference>
<accession>A0A2P5B659</accession>
<keyword evidence="6 12" id="KW-0418">Kinase</keyword>
<reference evidence="13" key="1">
    <citation type="submission" date="2016-06" db="EMBL/GenBank/DDBJ databases">
        <title>Parallel loss of symbiosis genes in relatives of nitrogen-fixing non-legume Parasponia.</title>
        <authorList>
            <person name="Van Velzen R."/>
            <person name="Holmer R."/>
            <person name="Bu F."/>
            <person name="Rutten L."/>
            <person name="Van Zeijl A."/>
            <person name="Liu W."/>
            <person name="Santuari L."/>
            <person name="Cao Q."/>
            <person name="Sharma T."/>
            <person name="Shen D."/>
            <person name="Roswanjaya Y."/>
            <person name="Wardhani T."/>
            <person name="Kalhor M.S."/>
            <person name="Jansen J."/>
            <person name="Van den Hoogen J."/>
            <person name="Gungor B."/>
            <person name="Hartog M."/>
            <person name="Hontelez J."/>
            <person name="Verver J."/>
            <person name="Yang W.-C."/>
            <person name="Schijlen E."/>
            <person name="Repin R."/>
            <person name="Schilthuizen M."/>
            <person name="Schranz E."/>
            <person name="Heidstra R."/>
            <person name="Miyata K."/>
            <person name="Fedorova E."/>
            <person name="Kohlen W."/>
            <person name="Bisseling T."/>
            <person name="Smit S."/>
            <person name="Geurts R."/>
        </authorList>
    </citation>
    <scope>NUCLEOTIDE SEQUENCE [LARGE SCALE GENOMIC DNA]</scope>
    <source>
        <strain evidence="13">cv. RG33-2</strain>
    </source>
</reference>
<evidence type="ECO:0000256" key="3">
    <source>
        <dbReference type="ARBA" id="ARBA00022527"/>
    </source>
</evidence>
<evidence type="ECO:0000256" key="4">
    <source>
        <dbReference type="ARBA" id="ARBA00022679"/>
    </source>
</evidence>
<gene>
    <name evidence="12" type="ORF">TorRG33x02_331110</name>
</gene>
<keyword evidence="5" id="KW-0547">Nucleotide-binding</keyword>
<keyword evidence="10" id="KW-0812">Transmembrane</keyword>
<evidence type="ECO:0000256" key="2">
    <source>
        <dbReference type="ARBA" id="ARBA00012513"/>
    </source>
</evidence>
<comment type="caution">
    <text evidence="12">The sequence shown here is derived from an EMBL/GenBank/DDBJ whole genome shotgun (WGS) entry which is preliminary data.</text>
</comment>
<evidence type="ECO:0000256" key="9">
    <source>
        <dbReference type="ARBA" id="ARBA00048679"/>
    </source>
</evidence>
<comment type="catalytic activity">
    <reaction evidence="9">
        <text>L-seryl-[protein] + ATP = O-phospho-L-seryl-[protein] + ADP + H(+)</text>
        <dbReference type="Rhea" id="RHEA:17989"/>
        <dbReference type="Rhea" id="RHEA-COMP:9863"/>
        <dbReference type="Rhea" id="RHEA-COMP:11604"/>
        <dbReference type="ChEBI" id="CHEBI:15378"/>
        <dbReference type="ChEBI" id="CHEBI:29999"/>
        <dbReference type="ChEBI" id="CHEBI:30616"/>
        <dbReference type="ChEBI" id="CHEBI:83421"/>
        <dbReference type="ChEBI" id="CHEBI:456216"/>
        <dbReference type="EC" id="2.7.11.1"/>
    </reaction>
</comment>
<keyword evidence="7" id="KW-0067">ATP-binding</keyword>
<dbReference type="OrthoDB" id="4062651at2759"/>
<dbReference type="Gene3D" id="3.30.200.20">
    <property type="entry name" value="Phosphorylase Kinase, domain 1"/>
    <property type="match status" value="1"/>
</dbReference>
<protein>
    <recommendedName>
        <fullName evidence="2">non-specific serine/threonine protein kinase</fullName>
        <ecNumber evidence="2">2.7.11.1</ecNumber>
    </recommendedName>
</protein>
<dbReference type="GO" id="GO:0004674">
    <property type="term" value="F:protein serine/threonine kinase activity"/>
    <property type="evidence" value="ECO:0007669"/>
    <property type="project" value="UniProtKB-KW"/>
</dbReference>
<proteinExistence type="predicted"/>
<dbReference type="SUPFAM" id="SSF56112">
    <property type="entry name" value="Protein kinase-like (PK-like)"/>
    <property type="match status" value="1"/>
</dbReference>
<evidence type="ECO:0000256" key="8">
    <source>
        <dbReference type="ARBA" id="ARBA00047899"/>
    </source>
</evidence>
<evidence type="ECO:0000256" key="1">
    <source>
        <dbReference type="ARBA" id="ARBA00004479"/>
    </source>
</evidence>
<evidence type="ECO:0000256" key="6">
    <source>
        <dbReference type="ARBA" id="ARBA00022777"/>
    </source>
</evidence>
<comment type="catalytic activity">
    <reaction evidence="8">
        <text>L-threonyl-[protein] + ATP = O-phospho-L-threonyl-[protein] + ADP + H(+)</text>
        <dbReference type="Rhea" id="RHEA:46608"/>
        <dbReference type="Rhea" id="RHEA-COMP:11060"/>
        <dbReference type="Rhea" id="RHEA-COMP:11605"/>
        <dbReference type="ChEBI" id="CHEBI:15378"/>
        <dbReference type="ChEBI" id="CHEBI:30013"/>
        <dbReference type="ChEBI" id="CHEBI:30616"/>
        <dbReference type="ChEBI" id="CHEBI:61977"/>
        <dbReference type="ChEBI" id="CHEBI:456216"/>
        <dbReference type="EC" id="2.7.11.1"/>
    </reaction>
</comment>
<dbReference type="FunFam" id="3.30.200.20:FF:000745">
    <property type="entry name" value="Phytosulfokine receptor 2"/>
    <property type="match status" value="1"/>
</dbReference>
<evidence type="ECO:0000313" key="13">
    <source>
        <dbReference type="Proteomes" id="UP000237000"/>
    </source>
</evidence>
<dbReference type="EMBL" id="JXTC01000597">
    <property type="protein sequence ID" value="PON44269.1"/>
    <property type="molecule type" value="Genomic_DNA"/>
</dbReference>
<comment type="subcellular location">
    <subcellularLocation>
        <location evidence="1">Membrane</location>
        <topology evidence="1">Single-pass type I membrane protein</topology>
    </subcellularLocation>
</comment>
<dbReference type="Pfam" id="PF00069">
    <property type="entry name" value="Pkinase"/>
    <property type="match status" value="1"/>
</dbReference>
<dbReference type="PROSITE" id="PS50011">
    <property type="entry name" value="PROTEIN_KINASE_DOM"/>
    <property type="match status" value="1"/>
</dbReference>
<feature type="domain" description="Protein kinase" evidence="11">
    <location>
        <begin position="92"/>
        <end position="350"/>
    </location>
</feature>
<dbReference type="PANTHER" id="PTHR48006">
    <property type="entry name" value="LEUCINE-RICH REPEAT-CONTAINING PROTEIN DDB_G0281931-RELATED"/>
    <property type="match status" value="1"/>
</dbReference>
<dbReference type="Proteomes" id="UP000237000">
    <property type="component" value="Unassembled WGS sequence"/>
</dbReference>
<dbReference type="PANTHER" id="PTHR48006:SF47">
    <property type="entry name" value="PHYTOSULFOKINE RECEPTOR 2-LIKE"/>
    <property type="match status" value="1"/>
</dbReference>
<dbReference type="STRING" id="63057.A0A2P5B659"/>
<evidence type="ECO:0000256" key="10">
    <source>
        <dbReference type="SAM" id="Phobius"/>
    </source>
</evidence>
<sequence>MDPTFQAILACMVGAIMDPTFQAILACMVGAITVATLTAIGLKIWKSRRVKDSQRTIIMTSADVVAAVDEYASFHSSLQISMSDILAATKNFSPDLIIEYNRFGSTYRAELSNGPKLSIKRLAPNAFQGFMEFRSELEILGKLRHRNVVRILGYCVSGGDRILIYELFEEGHLGLYLRPDQNDTSYSRRLPLSWETRYKIVAGVANGLAYMHDLDKPIIHRDVKPSIVLLDSEFEAHISDFGLARTMNPSNTHVSTQAAGTSGYMPPEYEDGLTRATMMGDVYSVGILMLEVATGMRPDLAVVLNGRSTCFAKWAGLMVVQNREREILDPNIWDCASRRGLEKANIKEYFRACLVCYLRIVDLDKMYLS</sequence>
<evidence type="ECO:0000313" key="12">
    <source>
        <dbReference type="EMBL" id="PON44269.1"/>
    </source>
</evidence>
<dbReference type="FunFam" id="1.10.510.10:FF:001023">
    <property type="entry name" value="Os07g0541700 protein"/>
    <property type="match status" value="1"/>
</dbReference>
<dbReference type="GO" id="GO:0005524">
    <property type="term" value="F:ATP binding"/>
    <property type="evidence" value="ECO:0007669"/>
    <property type="project" value="UniProtKB-KW"/>
</dbReference>
<dbReference type="InParanoid" id="A0A2P5B659"/>
<dbReference type="GO" id="GO:0016020">
    <property type="term" value="C:membrane"/>
    <property type="evidence" value="ECO:0007669"/>
    <property type="project" value="UniProtKB-SubCell"/>
</dbReference>
<organism evidence="12 13">
    <name type="scientific">Trema orientale</name>
    <name type="common">Charcoal tree</name>
    <name type="synonym">Celtis orientalis</name>
    <dbReference type="NCBI Taxonomy" id="63057"/>
    <lineage>
        <taxon>Eukaryota</taxon>
        <taxon>Viridiplantae</taxon>
        <taxon>Streptophyta</taxon>
        <taxon>Embryophyta</taxon>
        <taxon>Tracheophyta</taxon>
        <taxon>Spermatophyta</taxon>
        <taxon>Magnoliopsida</taxon>
        <taxon>eudicotyledons</taxon>
        <taxon>Gunneridae</taxon>
        <taxon>Pentapetalae</taxon>
        <taxon>rosids</taxon>
        <taxon>fabids</taxon>
        <taxon>Rosales</taxon>
        <taxon>Cannabaceae</taxon>
        <taxon>Trema</taxon>
    </lineage>
</organism>
<evidence type="ECO:0000256" key="5">
    <source>
        <dbReference type="ARBA" id="ARBA00022741"/>
    </source>
</evidence>
<dbReference type="AlphaFoldDB" id="A0A2P5B659"/>
<dbReference type="InterPro" id="IPR051824">
    <property type="entry name" value="LRR_Rcpt-Like_S/T_Kinase"/>
</dbReference>
<evidence type="ECO:0000259" key="11">
    <source>
        <dbReference type="PROSITE" id="PS50011"/>
    </source>
</evidence>
<dbReference type="EC" id="2.7.11.1" evidence="2"/>